<evidence type="ECO:0000313" key="4">
    <source>
        <dbReference type="Proteomes" id="UP000015101"/>
    </source>
</evidence>
<evidence type="ECO:0000313" key="2">
    <source>
        <dbReference type="EMBL" id="ESO06934.1"/>
    </source>
</evidence>
<dbReference type="PANTHER" id="PTHR31996:SF2">
    <property type="entry name" value="COILED-COIL DOMAIN-CONTAINING PROTEIN 115"/>
    <property type="match status" value="1"/>
</dbReference>
<dbReference type="InterPro" id="IPR040357">
    <property type="entry name" value="Vma22/CCDC115"/>
</dbReference>
<dbReference type="InParanoid" id="T1F3N1"/>
<sequence>MEKNKDELNKCLEKITFEIFDTINKIFEKRNSLDSSMKSGFLNISKARYSMGVNSVSSLMYNLKEDTTAKYKITIEENENDENSVELYKFNICDSLDDSLCTAFSKLDLEDSELRQRKIIDPKDKIDDFNKENILVCSEELNIQPAKKLVSMNDPLIWFGVLVPQNLKQSQKFFENAVKDVSELAELQTRLSHLQKTYKSKLAEKSL</sequence>
<dbReference type="GO" id="GO:0070072">
    <property type="term" value="P:vacuolar proton-transporting V-type ATPase complex assembly"/>
    <property type="evidence" value="ECO:0007669"/>
    <property type="project" value="InterPro"/>
</dbReference>
<dbReference type="GO" id="GO:0051082">
    <property type="term" value="F:unfolded protein binding"/>
    <property type="evidence" value="ECO:0000318"/>
    <property type="project" value="GO_Central"/>
</dbReference>
<dbReference type="RefSeq" id="XP_009015030.1">
    <property type="nucleotide sequence ID" value="XM_009016782.1"/>
</dbReference>
<dbReference type="Gene3D" id="1.10.287.3240">
    <property type="match status" value="1"/>
</dbReference>
<dbReference type="CTD" id="20203430"/>
<dbReference type="Pfam" id="PF21730">
    <property type="entry name" value="Vma22_CCDC115"/>
    <property type="match status" value="1"/>
</dbReference>
<dbReference type="OMA" id="RMEPRVC"/>
<proteinExistence type="predicted"/>
<reference evidence="3" key="3">
    <citation type="submission" date="2015-06" db="UniProtKB">
        <authorList>
            <consortium name="EnsemblMetazoa"/>
        </authorList>
    </citation>
    <scope>IDENTIFICATION</scope>
</reference>
<dbReference type="EMBL" id="AMQM01003724">
    <property type="status" value="NOT_ANNOTATED_CDS"/>
    <property type="molecule type" value="Genomic_DNA"/>
</dbReference>
<dbReference type="PANTHER" id="PTHR31996">
    <property type="entry name" value="COILED-COIL DOMAIN-CONTAINING PROTEIN 115"/>
    <property type="match status" value="1"/>
</dbReference>
<dbReference type="AlphaFoldDB" id="T1F3N1"/>
<evidence type="ECO:0000313" key="3">
    <source>
        <dbReference type="EnsemblMetazoa" id="HelroP170970"/>
    </source>
</evidence>
<reference evidence="2 4" key="2">
    <citation type="journal article" date="2013" name="Nature">
        <title>Insights into bilaterian evolution from three spiralian genomes.</title>
        <authorList>
            <person name="Simakov O."/>
            <person name="Marletaz F."/>
            <person name="Cho S.J."/>
            <person name="Edsinger-Gonzales E."/>
            <person name="Havlak P."/>
            <person name="Hellsten U."/>
            <person name="Kuo D.H."/>
            <person name="Larsson T."/>
            <person name="Lv J."/>
            <person name="Arendt D."/>
            <person name="Savage R."/>
            <person name="Osoegawa K."/>
            <person name="de Jong P."/>
            <person name="Grimwood J."/>
            <person name="Chapman J.A."/>
            <person name="Shapiro H."/>
            <person name="Aerts A."/>
            <person name="Otillar R.P."/>
            <person name="Terry A.Y."/>
            <person name="Boore J.L."/>
            <person name="Grigoriev I.V."/>
            <person name="Lindberg D.R."/>
            <person name="Seaver E.C."/>
            <person name="Weisblat D.A."/>
            <person name="Putnam N.H."/>
            <person name="Rokhsar D.S."/>
        </authorList>
    </citation>
    <scope>NUCLEOTIDE SEQUENCE</scope>
</reference>
<dbReference type="OrthoDB" id="408631at2759"/>
<dbReference type="KEGG" id="hro:HELRODRAFT_170970"/>
<evidence type="ECO:0000256" key="1">
    <source>
        <dbReference type="ARBA" id="ARBA00093634"/>
    </source>
</evidence>
<gene>
    <name evidence="3" type="primary">20203430</name>
    <name evidence="2" type="ORF">HELRODRAFT_170970</name>
</gene>
<reference evidence="4" key="1">
    <citation type="submission" date="2012-12" db="EMBL/GenBank/DDBJ databases">
        <authorList>
            <person name="Hellsten U."/>
            <person name="Grimwood J."/>
            <person name="Chapman J.A."/>
            <person name="Shapiro H."/>
            <person name="Aerts A."/>
            <person name="Otillar R.P."/>
            <person name="Terry A.Y."/>
            <person name="Boore J.L."/>
            <person name="Simakov O."/>
            <person name="Marletaz F."/>
            <person name="Cho S.-J."/>
            <person name="Edsinger-Gonzales E."/>
            <person name="Havlak P."/>
            <person name="Kuo D.-H."/>
            <person name="Larsson T."/>
            <person name="Lv J."/>
            <person name="Arendt D."/>
            <person name="Savage R."/>
            <person name="Osoegawa K."/>
            <person name="de Jong P."/>
            <person name="Lindberg D.R."/>
            <person name="Seaver E.C."/>
            <person name="Weisblat D.A."/>
            <person name="Putnam N.H."/>
            <person name="Grigoriev I.V."/>
            <person name="Rokhsar D.S."/>
        </authorList>
    </citation>
    <scope>NUCLEOTIDE SEQUENCE</scope>
</reference>
<dbReference type="GeneID" id="20203430"/>
<name>T1F3N1_HELRO</name>
<dbReference type="eggNOG" id="ENOG502S392">
    <property type="taxonomic scope" value="Eukaryota"/>
</dbReference>
<dbReference type="STRING" id="6412.T1F3N1"/>
<accession>T1F3N1</accession>
<organism evidence="3 4">
    <name type="scientific">Helobdella robusta</name>
    <name type="common">Californian leech</name>
    <dbReference type="NCBI Taxonomy" id="6412"/>
    <lineage>
        <taxon>Eukaryota</taxon>
        <taxon>Metazoa</taxon>
        <taxon>Spiralia</taxon>
        <taxon>Lophotrochozoa</taxon>
        <taxon>Annelida</taxon>
        <taxon>Clitellata</taxon>
        <taxon>Hirudinea</taxon>
        <taxon>Rhynchobdellida</taxon>
        <taxon>Glossiphoniidae</taxon>
        <taxon>Helobdella</taxon>
    </lineage>
</organism>
<dbReference type="EMBL" id="KB096275">
    <property type="protein sequence ID" value="ESO06934.1"/>
    <property type="molecule type" value="Genomic_DNA"/>
</dbReference>
<dbReference type="HOGENOM" id="CLU_107415_0_1_1"/>
<dbReference type="Proteomes" id="UP000015101">
    <property type="component" value="Unassembled WGS sequence"/>
</dbReference>
<protein>
    <recommendedName>
        <fullName evidence="1">Vacuolar ATPase assembly protein VMA22</fullName>
    </recommendedName>
</protein>
<dbReference type="EnsemblMetazoa" id="HelroT170970">
    <property type="protein sequence ID" value="HelroP170970"/>
    <property type="gene ID" value="HelroG170970"/>
</dbReference>
<keyword evidence="4" id="KW-1185">Reference proteome</keyword>